<reference evidence="3" key="1">
    <citation type="submission" date="2017-09" db="EMBL/GenBank/DDBJ databases">
        <title>Depth-based differentiation of microbial function through sediment-hosted aquifers and enrichment of novel symbionts in the deep terrestrial subsurface.</title>
        <authorList>
            <person name="Probst A.J."/>
            <person name="Ladd B."/>
            <person name="Jarett J.K."/>
            <person name="Geller-Mcgrath D.E."/>
            <person name="Sieber C.M.K."/>
            <person name="Emerson J.B."/>
            <person name="Anantharaman K."/>
            <person name="Thomas B.C."/>
            <person name="Malmstrom R."/>
            <person name="Stieglmeier M."/>
            <person name="Klingl A."/>
            <person name="Woyke T."/>
            <person name="Ryan C.M."/>
            <person name="Banfield J.F."/>
        </authorList>
    </citation>
    <scope>NUCLEOTIDE SEQUENCE [LARGE SCALE GENOMIC DNA]</scope>
</reference>
<evidence type="ECO:0000256" key="1">
    <source>
        <dbReference type="SAM" id="MobiDB-lite"/>
    </source>
</evidence>
<evidence type="ECO:0000313" key="2">
    <source>
        <dbReference type="EMBL" id="PIT88251.1"/>
    </source>
</evidence>
<evidence type="ECO:0000313" key="3">
    <source>
        <dbReference type="Proteomes" id="UP000231426"/>
    </source>
</evidence>
<dbReference type="Proteomes" id="UP000231426">
    <property type="component" value="Unassembled WGS sequence"/>
</dbReference>
<protein>
    <submittedName>
        <fullName evidence="2">Uncharacterized protein</fullName>
    </submittedName>
</protein>
<gene>
    <name evidence="2" type="ORF">COU29_03220</name>
</gene>
<dbReference type="InterPro" id="IPR029052">
    <property type="entry name" value="Metallo-depent_PP-like"/>
</dbReference>
<dbReference type="EMBL" id="PFBV01000004">
    <property type="protein sequence ID" value="PIT88251.1"/>
    <property type="molecule type" value="Genomic_DNA"/>
</dbReference>
<dbReference type="Gene3D" id="3.60.21.10">
    <property type="match status" value="1"/>
</dbReference>
<dbReference type="SUPFAM" id="SSF56300">
    <property type="entry name" value="Metallo-dependent phosphatases"/>
    <property type="match status" value="1"/>
</dbReference>
<accession>A0A2M6W636</accession>
<organism evidence="2 3">
    <name type="scientific">Candidatus Magasanikbacteria bacterium CG10_big_fil_rev_8_21_14_0_10_36_32</name>
    <dbReference type="NCBI Taxonomy" id="1974646"/>
    <lineage>
        <taxon>Bacteria</taxon>
        <taxon>Candidatus Magasanikiibacteriota</taxon>
    </lineage>
</organism>
<sequence>MSKSKSNFIDKLLGSQTQVEFSDEEENLLNLIHERGGRCNIKDLSHLMDQSAAGIVDLAQQVCDKGVRIWKEDGVLYLSGTTIECLPEHVVIKENKIRIGILADTMLGSKYQQLTGLYSAFQIAEHEGVDVMFHVGVSAGKPTPSKQEEFFLSTAAKQIDYIVANYPKSDKFKTKFVSGFHDMQWKKDNLNILAEVCSRRDDLAYRGDIQSDVSIRRGQAKDKKWPMLKVVYHGGDTSPYSKSYPVQGLVENLIQDVDDLVGEKTPDVVVVAGQGVYLDLSGGKVRNLYAVPGMRLISPSILRRKNRAVAPSIGFVIVTVTFEKDGTFAVKAKCYPLKGIKNDYREKFSKNQEFLRGLNSDERKVLKLLEESPKSSGELEQAINKSPETIDSIIFELQSKGFIISEMNASKNFKLNSVFKKKFNVPPINFDDYFFETVREGDISDTHIGSNSELVPIQEEAFEIFSKRGITVVNHGGDVSNGSPKHDEHFKGEVREFRASPLIFDIIRLLPSRKGIQICMIAGDHDRWFLDTVGLDLIAHVAQARPDINYLGIQDGERRSKRIITLLKHFNWGTGYARSYKPQQVIEDSILKEIEKEPARFRGKVVVILSGGGHVYCSMLYKGVIFILLPCLQSRTGFINGLGKISDVGFLIHSITYSKDGTLTRFGTEYFDRTAKALAFLRKRKNLHRNVKKSRARGYKPRTVKAKRSVKKSKK</sequence>
<name>A0A2M6W636_9BACT</name>
<comment type="caution">
    <text evidence="2">The sequence shown here is derived from an EMBL/GenBank/DDBJ whole genome shotgun (WGS) entry which is preliminary data.</text>
</comment>
<feature type="region of interest" description="Disordered" evidence="1">
    <location>
        <begin position="691"/>
        <end position="715"/>
    </location>
</feature>
<dbReference type="AlphaFoldDB" id="A0A2M6W636"/>
<proteinExistence type="predicted"/>